<dbReference type="EMBL" id="HE681887">
    <property type="protein sequence ID" value="CCG27818.1"/>
    <property type="molecule type" value="Genomic_DNA"/>
</dbReference>
<accession>J7Q322</accession>
<evidence type="ECO:0000313" key="2">
    <source>
        <dbReference type="EMBL" id="CCG27818.1"/>
    </source>
</evidence>
<keyword evidence="1" id="KW-0472">Membrane</keyword>
<name>J7Q322_9VIRU</name>
<dbReference type="GeneID" id="40526269"/>
<proteinExistence type="predicted"/>
<keyword evidence="1" id="KW-1133">Transmembrane helix</keyword>
<gene>
    <name evidence="2" type="primary">5-178</name>
</gene>
<reference evidence="2 3" key="1">
    <citation type="journal article" date="2012" name="Proc. Natl. Acad. Sci. U.S.A.">
        <title>Archaeal virus with exceptional virion architecture and the largest single-stranded DNA genome.</title>
        <authorList>
            <person name="Mochizuki T."/>
            <person name="Krupovic M."/>
            <person name="Pehau-Arnaudet G."/>
            <person name="Sako Y."/>
            <person name="Forterre P."/>
            <person name="Prangishvili D."/>
        </authorList>
    </citation>
    <scope>NUCLEOTIDE SEQUENCE [LARGE SCALE GENOMIC DNA]</scope>
</reference>
<dbReference type="RefSeq" id="YP_009666050.1">
    <property type="nucleotide sequence ID" value="NC_043427.1"/>
</dbReference>
<dbReference type="Proteomes" id="UP000003929">
    <property type="component" value="Segment"/>
</dbReference>
<evidence type="ECO:0000256" key="1">
    <source>
        <dbReference type="SAM" id="Phobius"/>
    </source>
</evidence>
<dbReference type="KEGG" id="vg:40526269"/>
<organism evidence="2 3">
    <name type="scientific">Alphaspiravirus yamagawaense</name>
    <dbReference type="NCBI Taxonomy" id="1157339"/>
    <lineage>
        <taxon>Viruses</taxon>
        <taxon>Viruses incertae sedis</taxon>
        <taxon>Spiraviridae</taxon>
        <taxon>Alphaspiravirus</taxon>
    </lineage>
</organism>
<keyword evidence="3" id="KW-1185">Reference proteome</keyword>
<keyword evidence="1" id="KW-0812">Transmembrane</keyword>
<feature type="transmembrane region" description="Helical" evidence="1">
    <location>
        <begin position="12"/>
        <end position="33"/>
    </location>
</feature>
<protein>
    <submittedName>
        <fullName evidence="2">Uncharacterized protein</fullName>
    </submittedName>
</protein>
<sequence length="178" mass="19329">MRGVAREREAGFERVIGLVLTLPLVLVMTWLIFNAAVAFAQRKEETVQAGLKAIETYNESTAVEIPEGPIDYPVAVFEPVNGASHFSYIEGIKIEDLNPGGFDRIMVAVEAELGSGARATIVPPTEIAGPDTLRWVLDSVPTGDTIKKVLVYIWGETFRADQTATATIRVTGLQARVT</sequence>
<evidence type="ECO:0000313" key="3">
    <source>
        <dbReference type="Proteomes" id="UP000003929"/>
    </source>
</evidence>